<feature type="coiled-coil region" evidence="1">
    <location>
        <begin position="62"/>
        <end position="89"/>
    </location>
</feature>
<dbReference type="OrthoDB" id="166134at2759"/>
<evidence type="ECO:0000256" key="1">
    <source>
        <dbReference type="SAM" id="Coils"/>
    </source>
</evidence>
<organism evidence="4 5">
    <name type="scientific">Trichonephila clavata</name>
    <name type="common">Joro spider</name>
    <name type="synonym">Nephila clavata</name>
    <dbReference type="NCBI Taxonomy" id="2740835"/>
    <lineage>
        <taxon>Eukaryota</taxon>
        <taxon>Metazoa</taxon>
        <taxon>Ecdysozoa</taxon>
        <taxon>Arthropoda</taxon>
        <taxon>Chelicerata</taxon>
        <taxon>Arachnida</taxon>
        <taxon>Araneae</taxon>
        <taxon>Araneomorphae</taxon>
        <taxon>Entelegynae</taxon>
        <taxon>Araneoidea</taxon>
        <taxon>Nephilidae</taxon>
        <taxon>Trichonephila</taxon>
    </lineage>
</organism>
<feature type="compositionally biased region" description="Polar residues" evidence="2">
    <location>
        <begin position="10"/>
        <end position="22"/>
    </location>
</feature>
<feature type="region of interest" description="Disordered" evidence="2">
    <location>
        <begin position="1"/>
        <end position="30"/>
    </location>
</feature>
<dbReference type="Gene3D" id="4.10.860.20">
    <property type="entry name" value="Rabenosyn, Rab binding domain"/>
    <property type="match status" value="1"/>
</dbReference>
<gene>
    <name evidence="4" type="primary">AVEN_107600_1</name>
    <name evidence="4" type="ORF">TNCT_97031</name>
</gene>
<dbReference type="SUPFAM" id="SSF140125">
    <property type="entry name" value="Rabenosyn-5 Rab-binding domain-like"/>
    <property type="match status" value="1"/>
</dbReference>
<dbReference type="Pfam" id="PF11464">
    <property type="entry name" value="Rbsn"/>
    <property type="match status" value="1"/>
</dbReference>
<accession>A0A8X6KV23</accession>
<dbReference type="Proteomes" id="UP000887116">
    <property type="component" value="Unassembled WGS sequence"/>
</dbReference>
<dbReference type="InterPro" id="IPR021565">
    <property type="entry name" value="Rbsn_Rab-bd"/>
</dbReference>
<proteinExistence type="predicted"/>
<feature type="domain" description="Rabenosyn Rab binding" evidence="3">
    <location>
        <begin position="45"/>
        <end position="86"/>
    </location>
</feature>
<reference evidence="4" key="1">
    <citation type="submission" date="2020-07" db="EMBL/GenBank/DDBJ databases">
        <title>Multicomponent nature underlies the extraordinary mechanical properties of spider dragline silk.</title>
        <authorList>
            <person name="Kono N."/>
            <person name="Nakamura H."/>
            <person name="Mori M."/>
            <person name="Yoshida Y."/>
            <person name="Ohtoshi R."/>
            <person name="Malay A.D."/>
            <person name="Moran D.A.P."/>
            <person name="Tomita M."/>
            <person name="Numata K."/>
            <person name="Arakawa K."/>
        </authorList>
    </citation>
    <scope>NUCLEOTIDE SEQUENCE</scope>
</reference>
<dbReference type="InterPro" id="IPR036531">
    <property type="entry name" value="Rbsn_Rab-bd_sf"/>
</dbReference>
<evidence type="ECO:0000313" key="5">
    <source>
        <dbReference type="Proteomes" id="UP000887116"/>
    </source>
</evidence>
<dbReference type="EMBL" id="BMAO01032608">
    <property type="protein sequence ID" value="GFQ83433.1"/>
    <property type="molecule type" value="Genomic_DNA"/>
</dbReference>
<evidence type="ECO:0000259" key="3">
    <source>
        <dbReference type="Pfam" id="PF11464"/>
    </source>
</evidence>
<name>A0A8X6KV23_TRICU</name>
<evidence type="ECO:0000313" key="4">
    <source>
        <dbReference type="EMBL" id="GFQ83433.1"/>
    </source>
</evidence>
<keyword evidence="1" id="KW-0175">Coiled coil</keyword>
<sequence>MLRNQKENSKSPSPVKSPTQKFTEPVTPDTGWCVSTDTVKEEEDPMIQQINIIHNYIKQARLDHKYDEVRMLENNLKELQLEHSRQKAKNY</sequence>
<protein>
    <submittedName>
        <fullName evidence="4">Rbsn domain-containing protein</fullName>
    </submittedName>
</protein>
<dbReference type="AlphaFoldDB" id="A0A8X6KV23"/>
<keyword evidence="5" id="KW-1185">Reference proteome</keyword>
<evidence type="ECO:0000256" key="2">
    <source>
        <dbReference type="SAM" id="MobiDB-lite"/>
    </source>
</evidence>
<comment type="caution">
    <text evidence="4">The sequence shown here is derived from an EMBL/GenBank/DDBJ whole genome shotgun (WGS) entry which is preliminary data.</text>
</comment>